<dbReference type="GO" id="GO:0032510">
    <property type="term" value="P:endosome to lysosome transport via multivesicular body sorting pathway"/>
    <property type="evidence" value="ECO:0007669"/>
    <property type="project" value="TreeGrafter"/>
</dbReference>
<dbReference type="GO" id="GO:0032801">
    <property type="term" value="P:receptor catabolic process"/>
    <property type="evidence" value="ECO:0007669"/>
    <property type="project" value="TreeGrafter"/>
</dbReference>
<sequence>MQAAPFSPVTDIKIVSQKERYPPGYFMLTKTVQGNDGQLFDSTWRHKGKRYLCFARQGGQNVIEDLTVIGEDDHVPAGFTALTKAHDDDDKALRKHFLCFKIKASKTAVSAVFDIVLINRNKGETAPPGYKLITNEVNNLSVCFKAAPMTREPPGPPSVHQNPYNVPPQNQWYGQAPVPSPQQHQLGYQALPAVSAKPGASSAIEGLPFEVNSKFEMLWKKSGPVIPAMQSLSVSDIDVKYNYDFSKERAVTSR</sequence>
<accession>A0A3M6TSC2</accession>
<dbReference type="AlphaFoldDB" id="A0A3M6TSC2"/>
<evidence type="ECO:0000256" key="11">
    <source>
        <dbReference type="ARBA" id="ARBA00033002"/>
    </source>
</evidence>
<dbReference type="InterPro" id="IPR023340">
    <property type="entry name" value="UMA"/>
</dbReference>
<dbReference type="InterPro" id="IPR040335">
    <property type="entry name" value="MVB12A"/>
</dbReference>
<evidence type="ECO:0000259" key="13">
    <source>
        <dbReference type="PROSITE" id="PS51497"/>
    </source>
</evidence>
<dbReference type="Proteomes" id="UP000275408">
    <property type="component" value="Unassembled WGS sequence"/>
</dbReference>
<dbReference type="GO" id="GO:0015031">
    <property type="term" value="P:protein transport"/>
    <property type="evidence" value="ECO:0007669"/>
    <property type="project" value="UniProtKB-KW"/>
</dbReference>
<dbReference type="Gene3D" id="2.100.10.50">
    <property type="match status" value="1"/>
</dbReference>
<keyword evidence="7" id="KW-0967">Endosome</keyword>
<dbReference type="OMA" id="QTTRYLC"/>
<evidence type="ECO:0000259" key="14">
    <source>
        <dbReference type="PROSITE" id="PS51498"/>
    </source>
</evidence>
<dbReference type="GO" id="GO:0046755">
    <property type="term" value="P:viral budding"/>
    <property type="evidence" value="ECO:0007669"/>
    <property type="project" value="TreeGrafter"/>
</dbReference>
<evidence type="ECO:0000256" key="12">
    <source>
        <dbReference type="ARBA" id="ARBA00033024"/>
    </source>
</evidence>
<evidence type="ECO:0000256" key="3">
    <source>
        <dbReference type="ARBA" id="ARBA00010432"/>
    </source>
</evidence>
<dbReference type="PROSITE" id="PS51498">
    <property type="entry name" value="MABP"/>
    <property type="match status" value="1"/>
</dbReference>
<evidence type="ECO:0000313" key="16">
    <source>
        <dbReference type="Proteomes" id="UP000275408"/>
    </source>
</evidence>
<dbReference type="InterPro" id="IPR018798">
    <property type="entry name" value="MVB12A/B"/>
</dbReference>
<evidence type="ECO:0000256" key="4">
    <source>
        <dbReference type="ARBA" id="ARBA00017653"/>
    </source>
</evidence>
<comment type="caution">
    <text evidence="15">The sequence shown here is derived from an EMBL/GenBank/DDBJ whole genome shotgun (WGS) entry which is preliminary data.</text>
</comment>
<evidence type="ECO:0000256" key="5">
    <source>
        <dbReference type="ARBA" id="ARBA00022448"/>
    </source>
</evidence>
<dbReference type="GO" id="GO:0042058">
    <property type="term" value="P:regulation of epidermal growth factor receptor signaling pathway"/>
    <property type="evidence" value="ECO:0007669"/>
    <property type="project" value="TreeGrafter"/>
</dbReference>
<evidence type="ECO:0000256" key="10">
    <source>
        <dbReference type="ARBA" id="ARBA00023136"/>
    </source>
</evidence>
<keyword evidence="8" id="KW-0653">Protein transport</keyword>
<dbReference type="GO" id="GO:0000813">
    <property type="term" value="C:ESCRT I complex"/>
    <property type="evidence" value="ECO:0007669"/>
    <property type="project" value="InterPro"/>
</dbReference>
<evidence type="ECO:0000313" key="15">
    <source>
        <dbReference type="EMBL" id="RMX44290.1"/>
    </source>
</evidence>
<keyword evidence="10" id="KW-0472">Membrane</keyword>
<dbReference type="PANTHER" id="PTHR31612:SF2">
    <property type="entry name" value="MULTIVESICULAR BODY SUBUNIT 12A"/>
    <property type="match status" value="1"/>
</dbReference>
<evidence type="ECO:0000256" key="9">
    <source>
        <dbReference type="ARBA" id="ARBA00023036"/>
    </source>
</evidence>
<dbReference type="EMBL" id="RCHS01003031">
    <property type="protein sequence ID" value="RMX44290.1"/>
    <property type="molecule type" value="Genomic_DNA"/>
</dbReference>
<dbReference type="GO" id="GO:0019075">
    <property type="term" value="P:virus maturation"/>
    <property type="evidence" value="ECO:0007669"/>
    <property type="project" value="TreeGrafter"/>
</dbReference>
<feature type="domain" description="UMA" evidence="13">
    <location>
        <begin position="204"/>
        <end position="252"/>
    </location>
</feature>
<evidence type="ECO:0000256" key="6">
    <source>
        <dbReference type="ARBA" id="ARBA00022490"/>
    </source>
</evidence>
<dbReference type="GO" id="GO:0017124">
    <property type="term" value="F:SH3 domain binding"/>
    <property type="evidence" value="ECO:0007669"/>
    <property type="project" value="UniProtKB-KW"/>
</dbReference>
<evidence type="ECO:0000256" key="7">
    <source>
        <dbReference type="ARBA" id="ARBA00022753"/>
    </source>
</evidence>
<dbReference type="InterPro" id="IPR023341">
    <property type="entry name" value="MABP"/>
</dbReference>
<keyword evidence="16" id="KW-1185">Reference proteome</keyword>
<feature type="domain" description="MABP" evidence="14">
    <location>
        <begin position="6"/>
        <end position="148"/>
    </location>
</feature>
<dbReference type="GO" id="GO:0005829">
    <property type="term" value="C:cytosol"/>
    <property type="evidence" value="ECO:0007669"/>
    <property type="project" value="TreeGrafter"/>
</dbReference>
<dbReference type="PROSITE" id="PS51497">
    <property type="entry name" value="UMA"/>
    <property type="match status" value="1"/>
</dbReference>
<dbReference type="GO" id="GO:0031902">
    <property type="term" value="C:late endosome membrane"/>
    <property type="evidence" value="ECO:0007669"/>
    <property type="project" value="UniProtKB-SubCell"/>
</dbReference>
<dbReference type="STRING" id="46731.A0A3M6TSC2"/>
<comment type="similarity">
    <text evidence="3">Belongs to the MVB12 family.</text>
</comment>
<evidence type="ECO:0000256" key="2">
    <source>
        <dbReference type="ARBA" id="ARBA00004633"/>
    </source>
</evidence>
<name>A0A3M6TSC2_POCDA</name>
<proteinExistence type="inferred from homology"/>
<dbReference type="OrthoDB" id="6021306at2759"/>
<keyword evidence="6" id="KW-0963">Cytoplasm</keyword>
<evidence type="ECO:0000256" key="8">
    <source>
        <dbReference type="ARBA" id="ARBA00022927"/>
    </source>
</evidence>
<evidence type="ECO:0000256" key="1">
    <source>
        <dbReference type="ARBA" id="ARBA00004496"/>
    </source>
</evidence>
<protein>
    <recommendedName>
        <fullName evidence="4">Multivesicular body subunit 12A</fullName>
    </recommendedName>
    <alternativeName>
        <fullName evidence="12">ESCRT-I complex subunit MVB12A</fullName>
    </alternativeName>
    <alternativeName>
        <fullName evidence="11">Protein FAM125A</fullName>
    </alternativeName>
</protein>
<dbReference type="Pfam" id="PF10240">
    <property type="entry name" value="DUF2464"/>
    <property type="match status" value="1"/>
</dbReference>
<reference evidence="15 16" key="1">
    <citation type="journal article" date="2018" name="Sci. Rep.">
        <title>Comparative analysis of the Pocillopora damicornis genome highlights role of immune system in coral evolution.</title>
        <authorList>
            <person name="Cunning R."/>
            <person name="Bay R.A."/>
            <person name="Gillette P."/>
            <person name="Baker A.C."/>
            <person name="Traylor-Knowles N."/>
        </authorList>
    </citation>
    <scope>NUCLEOTIDE SEQUENCE [LARGE SCALE GENOMIC DNA]</scope>
    <source>
        <strain evidence="15">RSMAS</strain>
        <tissue evidence="15">Whole animal</tissue>
    </source>
</reference>
<gene>
    <name evidence="15" type="ORF">pdam_00020692</name>
</gene>
<keyword evidence="9" id="KW-0729">SH3-binding</keyword>
<comment type="subcellular location">
    <subcellularLocation>
        <location evidence="1">Cytoplasm</location>
    </subcellularLocation>
    <subcellularLocation>
        <location evidence="2">Late endosome membrane</location>
        <topology evidence="2">Peripheral membrane protein</topology>
    </subcellularLocation>
</comment>
<dbReference type="PANTHER" id="PTHR31612">
    <property type="entry name" value="MULTIVESICULAR BODY SUBUNIT 12A"/>
    <property type="match status" value="1"/>
</dbReference>
<organism evidence="15 16">
    <name type="scientific">Pocillopora damicornis</name>
    <name type="common">Cauliflower coral</name>
    <name type="synonym">Millepora damicornis</name>
    <dbReference type="NCBI Taxonomy" id="46731"/>
    <lineage>
        <taxon>Eukaryota</taxon>
        <taxon>Metazoa</taxon>
        <taxon>Cnidaria</taxon>
        <taxon>Anthozoa</taxon>
        <taxon>Hexacorallia</taxon>
        <taxon>Scleractinia</taxon>
        <taxon>Astrocoeniina</taxon>
        <taxon>Pocilloporidae</taxon>
        <taxon>Pocillopora</taxon>
    </lineage>
</organism>
<keyword evidence="5" id="KW-0813">Transport</keyword>